<dbReference type="EMBL" id="BGZK01001917">
    <property type="protein sequence ID" value="GBP88256.1"/>
    <property type="molecule type" value="Genomic_DNA"/>
</dbReference>
<protein>
    <submittedName>
        <fullName evidence="2">Uncharacterized protein</fullName>
    </submittedName>
</protein>
<evidence type="ECO:0000256" key="1">
    <source>
        <dbReference type="SAM" id="MobiDB-lite"/>
    </source>
</evidence>
<keyword evidence="3" id="KW-1185">Reference proteome</keyword>
<sequence>MEVVGTHGQRKGQMEQTYTHWYQGKDFVAAAETISEPRHITIEFRRNNHSGIVNANYRFPQPDADQRRRKRTICRHDSIIIVRPTAGHSGSHTSGSMRRARSLPFLLTLFCCAANGVEQPTPVELFIVCKEVQTRQCFAKRILTSDEAELAAEVKSLPPEMKSRLRHQRSEADQPASTLR</sequence>
<feature type="region of interest" description="Disordered" evidence="1">
    <location>
        <begin position="156"/>
        <end position="180"/>
    </location>
</feature>
<reference evidence="2 3" key="1">
    <citation type="journal article" date="2019" name="Commun. Biol.">
        <title>The bagworm genome reveals a unique fibroin gene that provides high tensile strength.</title>
        <authorList>
            <person name="Kono N."/>
            <person name="Nakamura H."/>
            <person name="Ohtoshi R."/>
            <person name="Tomita M."/>
            <person name="Numata K."/>
            <person name="Arakawa K."/>
        </authorList>
    </citation>
    <scope>NUCLEOTIDE SEQUENCE [LARGE SCALE GENOMIC DNA]</scope>
</reference>
<organism evidence="2 3">
    <name type="scientific">Eumeta variegata</name>
    <name type="common">Bagworm moth</name>
    <name type="synonym">Eumeta japonica</name>
    <dbReference type="NCBI Taxonomy" id="151549"/>
    <lineage>
        <taxon>Eukaryota</taxon>
        <taxon>Metazoa</taxon>
        <taxon>Ecdysozoa</taxon>
        <taxon>Arthropoda</taxon>
        <taxon>Hexapoda</taxon>
        <taxon>Insecta</taxon>
        <taxon>Pterygota</taxon>
        <taxon>Neoptera</taxon>
        <taxon>Endopterygota</taxon>
        <taxon>Lepidoptera</taxon>
        <taxon>Glossata</taxon>
        <taxon>Ditrysia</taxon>
        <taxon>Tineoidea</taxon>
        <taxon>Psychidae</taxon>
        <taxon>Oiketicinae</taxon>
        <taxon>Eumeta</taxon>
    </lineage>
</organism>
<evidence type="ECO:0000313" key="3">
    <source>
        <dbReference type="Proteomes" id="UP000299102"/>
    </source>
</evidence>
<name>A0A4C1ZIE2_EUMVA</name>
<gene>
    <name evidence="2" type="ORF">EVAR_63904_1</name>
</gene>
<comment type="caution">
    <text evidence="2">The sequence shown here is derived from an EMBL/GenBank/DDBJ whole genome shotgun (WGS) entry which is preliminary data.</text>
</comment>
<dbReference type="Proteomes" id="UP000299102">
    <property type="component" value="Unassembled WGS sequence"/>
</dbReference>
<proteinExistence type="predicted"/>
<dbReference type="AlphaFoldDB" id="A0A4C1ZIE2"/>
<evidence type="ECO:0000313" key="2">
    <source>
        <dbReference type="EMBL" id="GBP88256.1"/>
    </source>
</evidence>
<accession>A0A4C1ZIE2</accession>